<evidence type="ECO:0008006" key="3">
    <source>
        <dbReference type="Google" id="ProtNLM"/>
    </source>
</evidence>
<dbReference type="InterPro" id="IPR025613">
    <property type="entry name" value="YlbE"/>
</dbReference>
<keyword evidence="2" id="KW-1185">Reference proteome</keyword>
<dbReference type="Pfam" id="PF14003">
    <property type="entry name" value="YlbE"/>
    <property type="match status" value="1"/>
</dbReference>
<dbReference type="Proteomes" id="UP000269301">
    <property type="component" value="Unassembled WGS sequence"/>
</dbReference>
<reference evidence="1 2" key="1">
    <citation type="journal article" date="2016" name="Int. J. Syst. Evol. Microbiol.">
        <title>Oceanobacillus halophilus sp. nov., a novel moderately halophilic bacterium from a hypersaline lake.</title>
        <authorList>
            <person name="Amoozegar M.A."/>
            <person name="Bagheri M."/>
            <person name="Makhdoumi A."/>
            <person name="Nikou M.M."/>
            <person name="Fazeli S.A.S."/>
            <person name="Schumann P."/>
            <person name="Sproer C."/>
            <person name="Sanchez-Porro C."/>
            <person name="Ventosa A."/>
        </authorList>
    </citation>
    <scope>NUCLEOTIDE SEQUENCE [LARGE SCALE GENOMIC DNA]</scope>
    <source>
        <strain evidence="1 2">DSM 23996</strain>
    </source>
</reference>
<protein>
    <recommendedName>
        <fullName evidence="3">YlbE-like protein</fullName>
    </recommendedName>
</protein>
<dbReference type="OrthoDB" id="1646085at2"/>
<dbReference type="AlphaFoldDB" id="A0A495ABI3"/>
<organism evidence="1 2">
    <name type="scientific">Oceanobacillus halophilus</name>
    <dbReference type="NCBI Taxonomy" id="930130"/>
    <lineage>
        <taxon>Bacteria</taxon>
        <taxon>Bacillati</taxon>
        <taxon>Bacillota</taxon>
        <taxon>Bacilli</taxon>
        <taxon>Bacillales</taxon>
        <taxon>Bacillaceae</taxon>
        <taxon>Oceanobacillus</taxon>
    </lineage>
</organism>
<proteinExistence type="predicted"/>
<gene>
    <name evidence="1" type="ORF">D8M06_00810</name>
</gene>
<dbReference type="RefSeq" id="WP_121202457.1">
    <property type="nucleotide sequence ID" value="NZ_RBZP01000001.1"/>
</dbReference>
<name>A0A495ABI3_9BACI</name>
<dbReference type="EMBL" id="RBZP01000001">
    <property type="protein sequence ID" value="RKQ37376.1"/>
    <property type="molecule type" value="Genomic_DNA"/>
</dbReference>
<evidence type="ECO:0000313" key="2">
    <source>
        <dbReference type="Proteomes" id="UP000269301"/>
    </source>
</evidence>
<accession>A0A495ABI3</accession>
<sequence>MDSSVYHYLLERPDLQNFVRYNPIWYRYLSRDPSRISEMEKEAKRFYGKTFPQKIEKIGNNVQMLNMLMQFAGAMKD</sequence>
<evidence type="ECO:0000313" key="1">
    <source>
        <dbReference type="EMBL" id="RKQ37376.1"/>
    </source>
</evidence>
<comment type="caution">
    <text evidence="1">The sequence shown here is derived from an EMBL/GenBank/DDBJ whole genome shotgun (WGS) entry which is preliminary data.</text>
</comment>